<protein>
    <recommendedName>
        <fullName evidence="5">Zn(2)-C6 fungal-type domain-containing protein</fullName>
    </recommendedName>
</protein>
<dbReference type="PROSITE" id="PS50048">
    <property type="entry name" value="ZN2_CY6_FUNGAL_2"/>
    <property type="match status" value="1"/>
</dbReference>
<evidence type="ECO:0000256" key="4">
    <source>
        <dbReference type="SAM" id="MobiDB-lite"/>
    </source>
</evidence>
<comment type="subcellular location">
    <subcellularLocation>
        <location evidence="1">Nucleus</location>
    </subcellularLocation>
</comment>
<dbReference type="SMART" id="SM00906">
    <property type="entry name" value="Fungal_trans"/>
    <property type="match status" value="1"/>
</dbReference>
<feature type="compositionally biased region" description="Low complexity" evidence="4">
    <location>
        <begin position="548"/>
        <end position="560"/>
    </location>
</feature>
<keyword evidence="2" id="KW-0479">Metal-binding</keyword>
<dbReference type="AlphaFoldDB" id="R7YZF6"/>
<feature type="compositionally biased region" description="Polar residues" evidence="4">
    <location>
        <begin position="14"/>
        <end position="33"/>
    </location>
</feature>
<dbReference type="GO" id="GO:0003677">
    <property type="term" value="F:DNA binding"/>
    <property type="evidence" value="ECO:0007669"/>
    <property type="project" value="InterPro"/>
</dbReference>
<dbReference type="CDD" id="cd12148">
    <property type="entry name" value="fungal_TF_MHR"/>
    <property type="match status" value="1"/>
</dbReference>
<organism evidence="6 7">
    <name type="scientific">Coniosporium apollinis (strain CBS 100218)</name>
    <name type="common">Rock-inhabiting black yeast</name>
    <dbReference type="NCBI Taxonomy" id="1168221"/>
    <lineage>
        <taxon>Eukaryota</taxon>
        <taxon>Fungi</taxon>
        <taxon>Dikarya</taxon>
        <taxon>Ascomycota</taxon>
        <taxon>Pezizomycotina</taxon>
        <taxon>Dothideomycetes</taxon>
        <taxon>Dothideomycetes incertae sedis</taxon>
        <taxon>Coniosporium</taxon>
    </lineage>
</organism>
<evidence type="ECO:0000313" key="6">
    <source>
        <dbReference type="EMBL" id="EON67292.1"/>
    </source>
</evidence>
<sequence>MSTFPPAWPGAHGSASSAENVHNTTPDPLQTTEENGKKKQQQQQSRQLLSCTKCRERKVKCDRTKPCSACCARGQPKECQFVVAEGGDYGPIQQSYEIRKLRAENLRLKERLRAVTSALSDDSDEAGQSDRPVSKRARHRRPWRAPLARQKAFKNQDLSDNLYFGSPGLASVINEFASLNFGATSLSHTMPRGQDVYFARSGPAFPFATMWPAYPQACIPALLQCLPPQEDLFAYLDAFQKRSQSCSFPHTPEEITKREVERFLSDSERNAQLYPDMLALLFAALAQGLQNGVFDKSGGKWVEGAMQAEAMKGDVYIAASMQALRMASFMNRPTLLGIQALIMMGPYLTNSGRFLDAWTLFGTTIRLAHSVGLHRNPKYLDPAPPLRECAIRQTLWWWMLHMDQQYSMTLGRPLGISGIGDCPPPEPLTTNPTVLRLGEFVDHFTLLARQILSSDKLTNAKIDEFTDRLRRLWDTMPEMVRFDETWLDREKEIPEWPLDAMATMFYGKTHNYLILLNRQRISPVRPPRPTSSTPFPSPPLPNSQQYRPSPTTAQPSPASQQDKEPLRGRPLVLSSSLALLNAFLFFYTRVPAAMICWTMGQQAFNACMIILLDAIETCSTNEAAGEEVDKEKKKKLRYLGRVEQAYAVFVELDKKGVHKLAALAVERISWAMEMLRLKEEALAQTQAQAATHGAEAQVSNPAIHPGRARAGYVGPQPMLLDTVMGNTGMWLLEDPGLQSFVPESFTPLAWGMAGRDLRVEREAEGSGSMGTGAGGGAEAGTWQEHAQQARGGAGAGAGEVQTQPGFCHAGYGDYKQQQQQQRHYHEHNPSHPPYLYNPPPPGPSYAPPPPQHSLSAPDVRGYSNWDAGFSAGHEPR</sequence>
<dbReference type="PANTHER" id="PTHR31001:SF88">
    <property type="entry name" value="TRANSCRIPTION FACTOR PDR3"/>
    <property type="match status" value="1"/>
</dbReference>
<dbReference type="eggNOG" id="ENOG502QVWI">
    <property type="taxonomic scope" value="Eukaryota"/>
</dbReference>
<evidence type="ECO:0000256" key="1">
    <source>
        <dbReference type="ARBA" id="ARBA00004123"/>
    </source>
</evidence>
<dbReference type="Gene3D" id="4.10.240.10">
    <property type="entry name" value="Zn(2)-C6 fungal-type DNA-binding domain"/>
    <property type="match status" value="1"/>
</dbReference>
<feature type="compositionally biased region" description="Gly residues" evidence="4">
    <location>
        <begin position="767"/>
        <end position="778"/>
    </location>
</feature>
<dbReference type="Pfam" id="PF00172">
    <property type="entry name" value="Zn_clus"/>
    <property type="match status" value="1"/>
</dbReference>
<dbReference type="GO" id="GO:0000981">
    <property type="term" value="F:DNA-binding transcription factor activity, RNA polymerase II-specific"/>
    <property type="evidence" value="ECO:0007669"/>
    <property type="project" value="InterPro"/>
</dbReference>
<dbReference type="PROSITE" id="PS00463">
    <property type="entry name" value="ZN2_CY6_FUNGAL_1"/>
    <property type="match status" value="1"/>
</dbReference>
<feature type="region of interest" description="Disordered" evidence="4">
    <location>
        <begin position="761"/>
        <end position="876"/>
    </location>
</feature>
<keyword evidence="3" id="KW-0539">Nucleus</keyword>
<dbReference type="STRING" id="1168221.R7YZF6"/>
<dbReference type="HOGENOM" id="CLU_005937_0_0_1"/>
<keyword evidence="7" id="KW-1185">Reference proteome</keyword>
<dbReference type="GO" id="GO:0006351">
    <property type="term" value="P:DNA-templated transcription"/>
    <property type="evidence" value="ECO:0007669"/>
    <property type="project" value="InterPro"/>
</dbReference>
<feature type="region of interest" description="Disordered" evidence="4">
    <location>
        <begin position="117"/>
        <end position="141"/>
    </location>
</feature>
<evidence type="ECO:0000256" key="2">
    <source>
        <dbReference type="ARBA" id="ARBA00022723"/>
    </source>
</evidence>
<dbReference type="PANTHER" id="PTHR31001">
    <property type="entry name" value="UNCHARACTERIZED TRANSCRIPTIONAL REGULATORY PROTEIN"/>
    <property type="match status" value="1"/>
</dbReference>
<evidence type="ECO:0000256" key="3">
    <source>
        <dbReference type="ARBA" id="ARBA00023242"/>
    </source>
</evidence>
<feature type="domain" description="Zn(2)-C6 fungal-type" evidence="5">
    <location>
        <begin position="50"/>
        <end position="81"/>
    </location>
</feature>
<accession>R7YZF6</accession>
<feature type="region of interest" description="Disordered" evidence="4">
    <location>
        <begin position="523"/>
        <end position="566"/>
    </location>
</feature>
<dbReference type="GO" id="GO:0008270">
    <property type="term" value="F:zinc ion binding"/>
    <property type="evidence" value="ECO:0007669"/>
    <property type="project" value="InterPro"/>
</dbReference>
<dbReference type="GeneID" id="19903856"/>
<dbReference type="EMBL" id="JH767586">
    <property type="protein sequence ID" value="EON67292.1"/>
    <property type="molecule type" value="Genomic_DNA"/>
</dbReference>
<dbReference type="SUPFAM" id="SSF57701">
    <property type="entry name" value="Zn2/Cys6 DNA-binding domain"/>
    <property type="match status" value="1"/>
</dbReference>
<dbReference type="InterPro" id="IPR050613">
    <property type="entry name" value="Sec_Metabolite_Reg"/>
</dbReference>
<dbReference type="OrthoDB" id="1747771at2759"/>
<dbReference type="InterPro" id="IPR007219">
    <property type="entry name" value="XnlR_reg_dom"/>
</dbReference>
<dbReference type="Pfam" id="PF04082">
    <property type="entry name" value="Fungal_trans"/>
    <property type="match status" value="1"/>
</dbReference>
<dbReference type="InterPro" id="IPR001138">
    <property type="entry name" value="Zn2Cys6_DnaBD"/>
</dbReference>
<dbReference type="RefSeq" id="XP_007782609.1">
    <property type="nucleotide sequence ID" value="XM_007784419.1"/>
</dbReference>
<dbReference type="SMART" id="SM00066">
    <property type="entry name" value="GAL4"/>
    <property type="match status" value="1"/>
</dbReference>
<dbReference type="InterPro" id="IPR036864">
    <property type="entry name" value="Zn2-C6_fun-type_DNA-bd_sf"/>
</dbReference>
<dbReference type="CDD" id="cd00067">
    <property type="entry name" value="GAL4"/>
    <property type="match status" value="1"/>
</dbReference>
<evidence type="ECO:0000259" key="5">
    <source>
        <dbReference type="PROSITE" id="PS50048"/>
    </source>
</evidence>
<feature type="compositionally biased region" description="Pro residues" evidence="4">
    <location>
        <begin position="524"/>
        <end position="541"/>
    </location>
</feature>
<evidence type="ECO:0000313" key="7">
    <source>
        <dbReference type="Proteomes" id="UP000016924"/>
    </source>
</evidence>
<reference evidence="7" key="1">
    <citation type="submission" date="2012-06" db="EMBL/GenBank/DDBJ databases">
        <title>The genome sequence of Coniosporium apollinis CBS 100218.</title>
        <authorList>
            <consortium name="The Broad Institute Genome Sequencing Platform"/>
            <person name="Cuomo C."/>
            <person name="Gorbushina A."/>
            <person name="Noack S."/>
            <person name="Walker B."/>
            <person name="Young S.K."/>
            <person name="Zeng Q."/>
            <person name="Gargeya S."/>
            <person name="Fitzgerald M."/>
            <person name="Haas B."/>
            <person name="Abouelleil A."/>
            <person name="Alvarado L."/>
            <person name="Arachchi H.M."/>
            <person name="Berlin A.M."/>
            <person name="Chapman S.B."/>
            <person name="Goldberg J."/>
            <person name="Griggs A."/>
            <person name="Gujja S."/>
            <person name="Hansen M."/>
            <person name="Howarth C."/>
            <person name="Imamovic A."/>
            <person name="Larimer J."/>
            <person name="McCowan C."/>
            <person name="Montmayeur A."/>
            <person name="Murphy C."/>
            <person name="Neiman D."/>
            <person name="Pearson M."/>
            <person name="Priest M."/>
            <person name="Roberts A."/>
            <person name="Saif S."/>
            <person name="Shea T."/>
            <person name="Sisk P."/>
            <person name="Sykes S."/>
            <person name="Wortman J."/>
            <person name="Nusbaum C."/>
            <person name="Birren B."/>
        </authorList>
    </citation>
    <scope>NUCLEOTIDE SEQUENCE [LARGE SCALE GENOMIC DNA]</scope>
    <source>
        <strain evidence="7">CBS 100218</strain>
    </source>
</reference>
<feature type="region of interest" description="Disordered" evidence="4">
    <location>
        <begin position="1"/>
        <end position="47"/>
    </location>
</feature>
<name>R7YZF6_CONA1</name>
<dbReference type="GO" id="GO:0005634">
    <property type="term" value="C:nucleus"/>
    <property type="evidence" value="ECO:0007669"/>
    <property type="project" value="UniProtKB-SubCell"/>
</dbReference>
<dbReference type="Proteomes" id="UP000016924">
    <property type="component" value="Unassembled WGS sequence"/>
</dbReference>
<feature type="compositionally biased region" description="Pro residues" evidence="4">
    <location>
        <begin position="830"/>
        <end position="851"/>
    </location>
</feature>
<gene>
    <name evidence="6" type="ORF">W97_06545</name>
</gene>
<proteinExistence type="predicted"/>
<dbReference type="OMA" id="MGNTGMF"/>